<dbReference type="InterPro" id="IPR051934">
    <property type="entry name" value="Phage_Tail_Fiber_Structural"/>
</dbReference>
<dbReference type="InterPro" id="IPR037053">
    <property type="entry name" value="Phage_tail_collar_dom_sf"/>
</dbReference>
<dbReference type="PANTHER" id="PTHR35191:SF1">
    <property type="entry name" value="PROPHAGE SIDE TAIL FIBER PROTEIN HOMOLOG STFQ-RELATED"/>
    <property type="match status" value="1"/>
</dbReference>
<gene>
    <name evidence="4" type="ORF">N8I74_06795</name>
</gene>
<reference evidence="4" key="1">
    <citation type="submission" date="2022-10" db="EMBL/GenBank/DDBJ databases">
        <title>Chitiniphilus purpureus sp. nov., a novel chitin-degrading bacterium isolated from crawfish pond sediment.</title>
        <authorList>
            <person name="Li K."/>
        </authorList>
    </citation>
    <scope>NUCLEOTIDE SEQUENCE</scope>
    <source>
        <strain evidence="4">CD1</strain>
    </source>
</reference>
<dbReference type="PANTHER" id="PTHR35191">
    <property type="entry name" value="PROPHAGE SIDE TAIL FIBER PROTEIN HOMOLOG STFQ-RELATED"/>
    <property type="match status" value="1"/>
</dbReference>
<evidence type="ECO:0000313" key="5">
    <source>
        <dbReference type="Proteomes" id="UP001061302"/>
    </source>
</evidence>
<evidence type="ECO:0000313" key="4">
    <source>
        <dbReference type="EMBL" id="UXY16724.1"/>
    </source>
</evidence>
<organism evidence="4 5">
    <name type="scientific">Chitiniphilus purpureus</name>
    <dbReference type="NCBI Taxonomy" id="2981137"/>
    <lineage>
        <taxon>Bacteria</taxon>
        <taxon>Pseudomonadati</taxon>
        <taxon>Pseudomonadota</taxon>
        <taxon>Betaproteobacteria</taxon>
        <taxon>Neisseriales</taxon>
        <taxon>Chitinibacteraceae</taxon>
        <taxon>Chitiniphilus</taxon>
    </lineage>
</organism>
<dbReference type="EMBL" id="CP106753">
    <property type="protein sequence ID" value="UXY16724.1"/>
    <property type="molecule type" value="Genomic_DNA"/>
</dbReference>
<dbReference type="SUPFAM" id="SSF88874">
    <property type="entry name" value="Receptor-binding domain of short tail fibre protein gp12"/>
    <property type="match status" value="1"/>
</dbReference>
<dbReference type="Proteomes" id="UP001061302">
    <property type="component" value="Chromosome"/>
</dbReference>
<evidence type="ECO:0000256" key="1">
    <source>
        <dbReference type="SAM" id="MobiDB-lite"/>
    </source>
</evidence>
<proteinExistence type="predicted"/>
<evidence type="ECO:0000259" key="3">
    <source>
        <dbReference type="Pfam" id="PF12571"/>
    </source>
</evidence>
<name>A0ABY6DQS3_9NEIS</name>
<keyword evidence="5" id="KW-1185">Reference proteome</keyword>
<dbReference type="Pfam" id="PF12571">
    <property type="entry name" value="Phage_tail_fib"/>
    <property type="match status" value="1"/>
</dbReference>
<dbReference type="InterPro" id="IPR011083">
    <property type="entry name" value="Phage_tail_collar_dom"/>
</dbReference>
<feature type="compositionally biased region" description="Low complexity" evidence="1">
    <location>
        <begin position="917"/>
        <end position="935"/>
    </location>
</feature>
<sequence>MPTPTYYALLTHAGALHEVQAKQAGAPVRYTHMAVGDGIATAPDPALTALASERWRTTINRLYINPRRPDQLIAEMIIPENVGGWWIRELALLDETGTMCAIAKVADSYKPLSGEGAVRKQAIRMIIKVAHAENVALIIDPEVITATLDDIDDRIYLLDSKVSVRAATTANIALSGLPTIDGVALTAGDRVLVRQQTAAAENGIYVAVAGNWSRAVDADRNERVTPGLHVPVEQGALFGDSVWMLITDAPVELGATALSFAMVYGRTGVAAGTYGSASQVPTFTVDAQGRLTLAAVVTVAPAWGNITGKPTTLGGYGITDALASSEAVIAPAAGKLLRMNASGELPANITGNATTASKLTGLRTIAATGDAIWSVSFDGSGNVSGILTLANSGVVPGTYPVLTVDAKGRATAGRALQAGDIPGIPAERLTSGTVPDERLQGIYDGFSLRVGNGNALIAGSTVNCRAVPHLAQYRGDAASYVGAIVFVAPVTAVKNVMHALRVMGHNYGSGALSGNSIDFMVTGYSYTSWLSGSLVQYGKRRPRVRWGRKISTGQNVLIIGDVTDEWSYPHLSIVEALLGYTGATDDYCRNWSSELATTLGDYDLVTADLPDSSRSATADKWTTARTLTLSGAVTGSAIIDGSGNVGLNVEVNHGHPISDIEGLQADLNDRLSRSTGGTVLAATTFLRGINSGYGAPGGSGSGNSWGGQLFAIGPSFSGSSWGVTYTPAGLYGVAWLRAGHPNADARVGEGLYLFSNGTLMAGIGGSGIAGNASSATKLQTARTINGTAFDGLANIVTASWGAARTITINGVSKSVDGSANVAWTGVEVGGVPPGAIVPFPMTSAPAGWLKCNGAAVSRTAYAALFAVIGTLYGSGDGSTTFNLPDLRGEFIRGLDDGRGIDLGRTLQTWQNHAFASHTHAGSTSSGGDHNHTGSTSGAGGHTHGMYQSSWESWQGNGSGGSAPGNLGDQSQQTTWVGDHAHGFSTNYAGAHSHSFTTGATGSTETRPRNVALLYCIKY</sequence>
<protein>
    <submittedName>
        <fullName evidence="4">Phage tail protein</fullName>
    </submittedName>
</protein>
<dbReference type="InterPro" id="IPR022225">
    <property type="entry name" value="Phage_tail_fibre_N"/>
</dbReference>
<dbReference type="RefSeq" id="WP_263126112.1">
    <property type="nucleotide sequence ID" value="NZ_CP106753.1"/>
</dbReference>
<feature type="domain" description="Phage tail collar" evidence="2">
    <location>
        <begin position="834"/>
        <end position="891"/>
    </location>
</feature>
<feature type="compositionally biased region" description="Polar residues" evidence="1">
    <location>
        <begin position="945"/>
        <end position="955"/>
    </location>
</feature>
<feature type="region of interest" description="Disordered" evidence="1">
    <location>
        <begin position="917"/>
        <end position="972"/>
    </location>
</feature>
<evidence type="ECO:0000259" key="2">
    <source>
        <dbReference type="Pfam" id="PF07484"/>
    </source>
</evidence>
<dbReference type="Gene3D" id="3.90.1340.10">
    <property type="entry name" value="Phage tail collar domain"/>
    <property type="match status" value="1"/>
</dbReference>
<dbReference type="Pfam" id="PF07484">
    <property type="entry name" value="Collar"/>
    <property type="match status" value="1"/>
</dbReference>
<feature type="domain" description="Phage tail fibre protein N-terminal" evidence="3">
    <location>
        <begin position="5"/>
        <end position="149"/>
    </location>
</feature>
<accession>A0ABY6DQS3</accession>